<protein>
    <submittedName>
        <fullName evidence="1">Uncharacterized protein</fullName>
    </submittedName>
</protein>
<accession>A0A2W5FIT2</accession>
<evidence type="ECO:0000313" key="2">
    <source>
        <dbReference type="Proteomes" id="UP000249739"/>
    </source>
</evidence>
<comment type="caution">
    <text evidence="1">The sequence shown here is derived from an EMBL/GenBank/DDBJ whole genome shotgun (WGS) entry which is preliminary data.</text>
</comment>
<dbReference type="Proteomes" id="UP000249739">
    <property type="component" value="Unassembled WGS sequence"/>
</dbReference>
<gene>
    <name evidence="1" type="ORF">DI586_05440</name>
</gene>
<dbReference type="EMBL" id="QFOT01000046">
    <property type="protein sequence ID" value="PZP55895.1"/>
    <property type="molecule type" value="Genomic_DNA"/>
</dbReference>
<organism evidence="1 2">
    <name type="scientific">Micavibrio aeruginosavorus</name>
    <dbReference type="NCBI Taxonomy" id="349221"/>
    <lineage>
        <taxon>Bacteria</taxon>
        <taxon>Pseudomonadati</taxon>
        <taxon>Bdellovibrionota</taxon>
        <taxon>Bdellovibrionia</taxon>
        <taxon>Bdellovibrionales</taxon>
        <taxon>Pseudobdellovibrionaceae</taxon>
        <taxon>Micavibrio</taxon>
    </lineage>
</organism>
<reference evidence="1 2" key="1">
    <citation type="submission" date="2017-08" db="EMBL/GenBank/DDBJ databases">
        <title>Infants hospitalized years apart are colonized by the same room-sourced microbial strains.</title>
        <authorList>
            <person name="Brooks B."/>
            <person name="Olm M.R."/>
            <person name="Firek B.A."/>
            <person name="Baker R."/>
            <person name="Thomas B.C."/>
            <person name="Morowitz M.J."/>
            <person name="Banfield J.F."/>
        </authorList>
    </citation>
    <scope>NUCLEOTIDE SEQUENCE [LARGE SCALE GENOMIC DNA]</scope>
    <source>
        <strain evidence="1">S2_006_000_R2_64</strain>
    </source>
</reference>
<proteinExistence type="predicted"/>
<sequence>MSKDLLRQLHCARTYGDVYSVPLPLTVRALQNLDVFSSLQQSAFWTPSYGQKPPAEMLEAAAATLAFDRQIELPSPQEWNFRAHRHFNEMVLERVDRMHPDYLFEPRKRVYLASDEAGTMIVSHEDTLDIISRDPDSRHILDLEMDEKHNSCILMHIERLAPQFSEAAKPAPLHSVTMMCGATLHKRPGHASRERVFFHASAFTAD</sequence>
<dbReference type="AlphaFoldDB" id="A0A2W5FIT2"/>
<evidence type="ECO:0000313" key="1">
    <source>
        <dbReference type="EMBL" id="PZP55895.1"/>
    </source>
</evidence>
<name>A0A2W5FIT2_9BACT</name>